<dbReference type="KEGG" id="part:PARC_a3885"/>
<protein>
    <submittedName>
        <fullName evidence="2">Uncharacterized protein</fullName>
    </submittedName>
</protein>
<sequence length="41" mass="4643">MKKTLIASALLLAAPSFAADWQTIHTEHFNIHYSIEHADFC</sequence>
<proteinExistence type="predicted"/>
<gene>
    <name evidence="2" type="ORF">PARC_a3885</name>
</gene>
<feature type="chain" id="PRO_5012335207" evidence="1">
    <location>
        <begin position="19"/>
        <end position="41"/>
    </location>
</feature>
<organism evidence="2 3">
    <name type="scientific">Pseudoalteromonas arctica A 37-1-2</name>
    <dbReference type="NCBI Taxonomy" id="1117313"/>
    <lineage>
        <taxon>Bacteria</taxon>
        <taxon>Pseudomonadati</taxon>
        <taxon>Pseudomonadota</taxon>
        <taxon>Gammaproteobacteria</taxon>
        <taxon>Alteromonadales</taxon>
        <taxon>Pseudoalteromonadaceae</taxon>
        <taxon>Pseudoalteromonas</taxon>
    </lineage>
</organism>
<dbReference type="AlphaFoldDB" id="A0A290S811"/>
<evidence type="ECO:0000313" key="3">
    <source>
        <dbReference type="Proteomes" id="UP000016505"/>
    </source>
</evidence>
<accession>A0A290S811</accession>
<evidence type="ECO:0000313" key="2">
    <source>
        <dbReference type="EMBL" id="ATC88203.1"/>
    </source>
</evidence>
<dbReference type="EMBL" id="CP011025">
    <property type="protein sequence ID" value="ATC88203.1"/>
    <property type="molecule type" value="Genomic_DNA"/>
</dbReference>
<dbReference type="Proteomes" id="UP000016505">
    <property type="component" value="Chromosome I"/>
</dbReference>
<feature type="signal peptide" evidence="1">
    <location>
        <begin position="1"/>
        <end position="18"/>
    </location>
</feature>
<reference evidence="2 3" key="1">
    <citation type="journal article" date="2012" name="J. Bacteriol.">
        <title>Genome sequences of type strains of seven species of the marine bacterium Pseudoalteromonas.</title>
        <authorList>
            <person name="Xie B.B."/>
            <person name="Shu Y.L."/>
            <person name="Qin Q.L."/>
            <person name="Rong J.C."/>
            <person name="Zhang X.Y."/>
            <person name="Chen X.L."/>
            <person name="Shi M."/>
            <person name="He H.L."/>
            <person name="Zhou B.C."/>
            <person name="Zhang Y.Z."/>
        </authorList>
    </citation>
    <scope>NUCLEOTIDE SEQUENCE [LARGE SCALE GENOMIC DNA]</scope>
    <source>
        <strain evidence="2 3">A 37-1-2</strain>
    </source>
</reference>
<keyword evidence="1" id="KW-0732">Signal</keyword>
<evidence type="ECO:0000256" key="1">
    <source>
        <dbReference type="SAM" id="SignalP"/>
    </source>
</evidence>
<name>A0A290S811_9GAMM</name>